<keyword evidence="5" id="KW-0411">Iron-sulfur</keyword>
<dbReference type="GO" id="GO:0016491">
    <property type="term" value="F:oxidoreductase activity"/>
    <property type="evidence" value="ECO:0007669"/>
    <property type="project" value="UniProtKB-KW"/>
</dbReference>
<dbReference type="EMBL" id="KF540245">
    <property type="protein sequence ID" value="AIF26769.1"/>
    <property type="molecule type" value="Genomic_DNA"/>
</dbReference>
<protein>
    <recommendedName>
        <fullName evidence="6">FAD/NAD(P)-binding domain-containing protein</fullName>
    </recommendedName>
</protein>
<evidence type="ECO:0000256" key="4">
    <source>
        <dbReference type="ARBA" id="ARBA00023004"/>
    </source>
</evidence>
<dbReference type="InterPro" id="IPR036188">
    <property type="entry name" value="FAD/NAD-bd_sf"/>
</dbReference>
<dbReference type="SUPFAM" id="SSF51905">
    <property type="entry name" value="FAD/NAD(P)-binding domain"/>
    <property type="match status" value="1"/>
</dbReference>
<keyword evidence="2" id="KW-0479">Metal-binding</keyword>
<sequence>MKENVVIIGGGVAGMEAAKQLLSLGYQPIIIEKKNTLGGHVASWYKLFPDMTPASEIIAGLKKDIADANIFTGTKVLSITKDRDNYAVALDNGVAITSRAVLFATGFQVFDATKKEEYGYGVYDHVITNADLEKWFNGKEDKRISGDPKAVGFVHCVGSRDLKAGNSQCSKVCCTTAIKQAIEMKEKFPAAEIYCFYMDLRLFGKKYEDFYINAQRDYGVHFIRGRVSEVGETIDGRIQVKAEDTLSGKPLKVQLDTLVLMSGMVCNRSVQTLASQISLQVDDDGFLKSRDNIYDILRSNRPGIFYAGACTGTKTVPETLAEARAAAVEIHNYLKNG</sequence>
<dbReference type="GO" id="GO:0051539">
    <property type="term" value="F:4 iron, 4 sulfur cluster binding"/>
    <property type="evidence" value="ECO:0007669"/>
    <property type="project" value="UniProtKB-KW"/>
</dbReference>
<dbReference type="AlphaFoldDB" id="A0A0H3U830"/>
<dbReference type="InterPro" id="IPR039650">
    <property type="entry name" value="HdrA-like"/>
</dbReference>
<accession>A0A0H3U830</accession>
<evidence type="ECO:0000313" key="7">
    <source>
        <dbReference type="EMBL" id="AIF26769.1"/>
    </source>
</evidence>
<keyword evidence="3" id="KW-0560">Oxidoreductase</keyword>
<feature type="domain" description="FAD/NAD(P)-binding" evidence="6">
    <location>
        <begin position="4"/>
        <end position="132"/>
    </location>
</feature>
<dbReference type="InterPro" id="IPR023753">
    <property type="entry name" value="FAD/NAD-binding_dom"/>
</dbReference>
<dbReference type="GO" id="GO:0046872">
    <property type="term" value="F:metal ion binding"/>
    <property type="evidence" value="ECO:0007669"/>
    <property type="project" value="UniProtKB-KW"/>
</dbReference>
<organism evidence="7">
    <name type="scientific">uncultured bacterium fosmid pJB89E1</name>
    <dbReference type="NCBI Taxonomy" id="1478073"/>
    <lineage>
        <taxon>Bacteria</taxon>
        <taxon>environmental samples</taxon>
    </lineage>
</organism>
<dbReference type="PANTHER" id="PTHR43498">
    <property type="entry name" value="FERREDOXIN:COB-COM HETERODISULFIDE REDUCTASE SUBUNIT A"/>
    <property type="match status" value="1"/>
</dbReference>
<proteinExistence type="predicted"/>
<dbReference type="Pfam" id="PF07992">
    <property type="entry name" value="Pyr_redox_2"/>
    <property type="match status" value="1"/>
</dbReference>
<evidence type="ECO:0000256" key="3">
    <source>
        <dbReference type="ARBA" id="ARBA00023002"/>
    </source>
</evidence>
<evidence type="ECO:0000259" key="6">
    <source>
        <dbReference type="Pfam" id="PF07992"/>
    </source>
</evidence>
<evidence type="ECO:0000256" key="1">
    <source>
        <dbReference type="ARBA" id="ARBA00022485"/>
    </source>
</evidence>
<keyword evidence="1" id="KW-0004">4Fe-4S</keyword>
<reference evidence="7" key="1">
    <citation type="submission" date="2013-08" db="EMBL/GenBank/DDBJ databases">
        <title>Comparison of modified E. coli strains.</title>
        <authorList>
            <person name="Juergensen J."/>
            <person name="Bonge A."/>
            <person name="Streit W.R."/>
        </authorList>
    </citation>
    <scope>NUCLEOTIDE SEQUENCE</scope>
</reference>
<dbReference type="PANTHER" id="PTHR43498:SF1">
    <property type="entry name" value="COB--COM HETERODISULFIDE REDUCTASE IRON-SULFUR SUBUNIT A"/>
    <property type="match status" value="1"/>
</dbReference>
<keyword evidence="4" id="KW-0408">Iron</keyword>
<evidence type="ECO:0000256" key="2">
    <source>
        <dbReference type="ARBA" id="ARBA00022723"/>
    </source>
</evidence>
<evidence type="ECO:0000256" key="5">
    <source>
        <dbReference type="ARBA" id="ARBA00023014"/>
    </source>
</evidence>
<dbReference type="Gene3D" id="3.50.50.60">
    <property type="entry name" value="FAD/NAD(P)-binding domain"/>
    <property type="match status" value="3"/>
</dbReference>
<name>A0A0H3U830_9BACT</name>